<proteinExistence type="inferred from homology"/>
<dbReference type="Gene3D" id="3.30.9.10">
    <property type="entry name" value="D-Amino Acid Oxidase, subunit A, domain 2"/>
    <property type="match status" value="1"/>
</dbReference>
<dbReference type="Pfam" id="PF01571">
    <property type="entry name" value="GCV_T"/>
    <property type="match status" value="1"/>
</dbReference>
<dbReference type="Gene3D" id="3.30.70.1400">
    <property type="entry name" value="Aminomethyltransferase beta-barrel domains"/>
    <property type="match status" value="1"/>
</dbReference>
<dbReference type="SUPFAM" id="SSF101790">
    <property type="entry name" value="Aminomethyltransferase beta-barrel domain"/>
    <property type="match status" value="1"/>
</dbReference>
<dbReference type="InterPro" id="IPR013977">
    <property type="entry name" value="GcvT_C"/>
</dbReference>
<feature type="domain" description="FAD dependent oxidoreductase" evidence="2">
    <location>
        <begin position="28"/>
        <end position="382"/>
    </location>
</feature>
<dbReference type="SUPFAM" id="SSF103025">
    <property type="entry name" value="Folate-binding domain"/>
    <property type="match status" value="1"/>
</dbReference>
<dbReference type="Pfam" id="PF01266">
    <property type="entry name" value="DAO"/>
    <property type="match status" value="1"/>
</dbReference>
<accession>A0ABQ0RQH7</accession>
<evidence type="ECO:0000259" key="5">
    <source>
        <dbReference type="Pfam" id="PF16350"/>
    </source>
</evidence>
<dbReference type="PANTHER" id="PTHR43757">
    <property type="entry name" value="AMINOMETHYLTRANSFERASE"/>
    <property type="match status" value="1"/>
</dbReference>
<dbReference type="InterPro" id="IPR036188">
    <property type="entry name" value="FAD/NAD-bd_sf"/>
</dbReference>
<dbReference type="Gene3D" id="3.50.50.60">
    <property type="entry name" value="FAD/NAD(P)-binding domain"/>
    <property type="match status" value="1"/>
</dbReference>
<evidence type="ECO:0000256" key="1">
    <source>
        <dbReference type="ARBA" id="ARBA00008609"/>
    </source>
</evidence>
<organism evidence="6 7">
    <name type="scientific">Glutamicibacter nicotianae</name>
    <name type="common">Arthrobacter nicotianae</name>
    <dbReference type="NCBI Taxonomy" id="37929"/>
    <lineage>
        <taxon>Bacteria</taxon>
        <taxon>Bacillati</taxon>
        <taxon>Actinomycetota</taxon>
        <taxon>Actinomycetes</taxon>
        <taxon>Micrococcales</taxon>
        <taxon>Micrococcaceae</taxon>
        <taxon>Glutamicibacter</taxon>
    </lineage>
</organism>
<feature type="domain" description="FAD dependent oxidoreductase central" evidence="5">
    <location>
        <begin position="386"/>
        <end position="439"/>
    </location>
</feature>
<feature type="domain" description="GCVT N-terminal" evidence="3">
    <location>
        <begin position="442"/>
        <end position="718"/>
    </location>
</feature>
<evidence type="ECO:0000259" key="2">
    <source>
        <dbReference type="Pfam" id="PF01266"/>
    </source>
</evidence>
<dbReference type="Proteomes" id="UP000316242">
    <property type="component" value="Unassembled WGS sequence"/>
</dbReference>
<dbReference type="InterPro" id="IPR027266">
    <property type="entry name" value="TrmE/GcvT-like"/>
</dbReference>
<dbReference type="SUPFAM" id="SSF54373">
    <property type="entry name" value="FAD-linked reductases, C-terminal domain"/>
    <property type="match status" value="1"/>
</dbReference>
<comment type="similarity">
    <text evidence="1">Belongs to the GcvT family.</text>
</comment>
<dbReference type="InterPro" id="IPR006076">
    <property type="entry name" value="FAD-dep_OxRdtase"/>
</dbReference>
<evidence type="ECO:0000313" key="7">
    <source>
        <dbReference type="Proteomes" id="UP000316242"/>
    </source>
</evidence>
<dbReference type="EMBL" id="BJNE01000030">
    <property type="protein sequence ID" value="GEC14077.1"/>
    <property type="molecule type" value="Genomic_DNA"/>
</dbReference>
<evidence type="ECO:0000313" key="6">
    <source>
        <dbReference type="EMBL" id="GEC14077.1"/>
    </source>
</evidence>
<dbReference type="Gene3D" id="2.40.30.110">
    <property type="entry name" value="Aminomethyltransferase beta-barrel domains"/>
    <property type="match status" value="1"/>
</dbReference>
<sequence>MDRLVDRTLSAKMFTDTSNDPLPPKVRTVIVGGGIIGSSIAYHLAAAGETDTLLLENNVVGSGTSWHAAGLVTGARGSATMTKMAKYSLEFYRNLEEKSGLDVSFQRSGSLSVARTAGRVDELLYAKDVADQQGIATEWLTPDRYKEVWPLASHTGVLGALLLPEDGHVNPGYATVAFAKLAHQLGVQVRENVDVQQILRDDERVVGVLTDQGPVHCERVVLAAGLWTRDLAITAGVNVPLYAAEHIHVRTGEIAGASPDLPVYRDLDNSYYIRHEAGRLLIGAFEPNGLPRPVEDISREGFAEFEPDWEHFAPIRKKAEATVPNLTSAGYERFLNAPESFTPDANFALGPTSEFPNLFVAAGFNSQGIIYAPGVGKELSKWIISGTPGFDSSTVDIQRFSRHQNNRRYLKARTKEGLGRLYAMHWPNLQLESARDIRRTPLHSRLAELGACFGEVNGGERANWYGEPGTSPQYDFSYGRPNWFGRVAEEHEAAREGVVLFDLSPFAKFEVSGPDALEVCQYATTANVDVENDKAVYTLFLNDGAGIELDGTITRLAVDRFLVVTPSFTQQKTESYLKRLARGKAAAVFDCTAALATIGVMGPKSRELLSRISPNDWSDKAQKYTHGRTVEIADGYAYSLRVSFVGELGYEIYPSADLAVNVFDALWEAGQDLGVKMAGYHALDSLRSEKGFRHLGHDIGPDDDPYSAGLRFTLDMDKPGGFVGKQGLMHLDPAAPKHRTVYVLLEDPEPVFVHDETVFCNGLPVGRMTSGSYGHTLGGAVGLAAIDPDTDLAGSFEVQCKGKHYPATVARRPFYDPKGERLRG</sequence>
<reference evidence="6 7" key="1">
    <citation type="submission" date="2019-06" db="EMBL/GenBank/DDBJ databases">
        <title>Whole genome shotgun sequence of Glutamicibacter nicotianae NBRC 14234.</title>
        <authorList>
            <person name="Hosoyama A."/>
            <person name="Uohara A."/>
            <person name="Ohji S."/>
            <person name="Ichikawa N."/>
        </authorList>
    </citation>
    <scope>NUCLEOTIDE SEQUENCE [LARGE SCALE GENOMIC DNA]</scope>
    <source>
        <strain evidence="6 7">NBRC 14234</strain>
    </source>
</reference>
<comment type="caution">
    <text evidence="6">The sequence shown here is derived from an EMBL/GenBank/DDBJ whole genome shotgun (WGS) entry which is preliminary data.</text>
</comment>
<evidence type="ECO:0000259" key="3">
    <source>
        <dbReference type="Pfam" id="PF01571"/>
    </source>
</evidence>
<protein>
    <submittedName>
        <fullName evidence="6">FAD-dependent oxidoreductase</fullName>
    </submittedName>
</protein>
<dbReference type="InterPro" id="IPR028896">
    <property type="entry name" value="GcvT/YgfZ/DmdA"/>
</dbReference>
<name>A0ABQ0RQH7_GLUNI</name>
<keyword evidence="7" id="KW-1185">Reference proteome</keyword>
<dbReference type="InterPro" id="IPR006222">
    <property type="entry name" value="GCVT_N"/>
</dbReference>
<gene>
    <name evidence="6" type="ORF">ANI01nite_32800</name>
</gene>
<dbReference type="PANTHER" id="PTHR43757:SF2">
    <property type="entry name" value="AMINOMETHYLTRANSFERASE, MITOCHONDRIAL"/>
    <property type="match status" value="1"/>
</dbReference>
<dbReference type="Gene3D" id="3.30.1360.120">
    <property type="entry name" value="Probable tRNA modification gtpase trme, domain 1"/>
    <property type="match status" value="1"/>
</dbReference>
<dbReference type="InterPro" id="IPR029043">
    <property type="entry name" value="GcvT/YgfZ_C"/>
</dbReference>
<feature type="domain" description="Aminomethyltransferase C-terminal" evidence="4">
    <location>
        <begin position="739"/>
        <end position="816"/>
    </location>
</feature>
<dbReference type="Pfam" id="PF08669">
    <property type="entry name" value="GCV_T_C"/>
    <property type="match status" value="1"/>
</dbReference>
<dbReference type="InterPro" id="IPR032503">
    <property type="entry name" value="FAO_M"/>
</dbReference>
<dbReference type="RefSeq" id="WP_141359319.1">
    <property type="nucleotide sequence ID" value="NZ_BAAAWM010000001.1"/>
</dbReference>
<dbReference type="Pfam" id="PF16350">
    <property type="entry name" value="FAO_M"/>
    <property type="match status" value="1"/>
</dbReference>
<evidence type="ECO:0000259" key="4">
    <source>
        <dbReference type="Pfam" id="PF08669"/>
    </source>
</evidence>
<dbReference type="SUPFAM" id="SSF51905">
    <property type="entry name" value="FAD/NAD(P)-binding domain"/>
    <property type="match status" value="1"/>
</dbReference>